<dbReference type="GeneID" id="77930584"/>
<organism evidence="2 3">
    <name type="scientific">Gordonia phage Suerte</name>
    <dbReference type="NCBI Taxonomy" id="2652883"/>
    <lineage>
        <taxon>Viruses</taxon>
        <taxon>Duplodnaviria</taxon>
        <taxon>Heunggongvirae</taxon>
        <taxon>Uroviricota</taxon>
        <taxon>Caudoviricetes</taxon>
        <taxon>Beenievirus</taxon>
        <taxon>Beenievirus suerte</taxon>
    </lineage>
</organism>
<feature type="compositionally biased region" description="Low complexity" evidence="1">
    <location>
        <begin position="331"/>
        <end position="343"/>
    </location>
</feature>
<sequence length="557" mass="58889">MPFRYPGPKPKVPPVSLEELWERLLEAVLIAPFAWLLALILGGDAEDWDTLEEIQANLLPALIRLPLKILVQLIGGIPVVGDAFEAALAGWLKNTNATAVDAAETVVSVGTQVNYVQQVIALQSGMGVYETGPDRTGTPSFPFGLLNLSAASISISGGTHTHSVSGSTGSTSAGGDFHNHGSGSLNAPSANSGHSHTVTANVPTVAATAAYAPWATVIFKSAAERKVLTWLAYKTGSVDTFHLDVYRLEGDGSSTYAGYSSPNLAGELATTIGWMQHLMSGASVIADNGDMYEVQFRMTGTGTVFLAGVNFPNPTPLPGFRPYASGAGRNPSTTPTPSTISTATRDAMYTGPCAFVSFGIDVGQTVLPRFFFDDFNRSSLGTRWIAYGNIGIADNKVEYTGSVIANATAAAMYHQPLASDYVEVAADISVDKEDVGIGVCCTSGLGAGVWLVVEDGGVWLDTGAYNSRTNRDSAPLPGAGRYYLTCTRPNESSAYVFRGYFGSIDNAPIVEWTDTGNVIAHGLGRRWWGLLARRNGLINPSGRLDNATARDITTEEP</sequence>
<feature type="compositionally biased region" description="Polar residues" evidence="1">
    <location>
        <begin position="181"/>
        <end position="196"/>
    </location>
</feature>
<evidence type="ECO:0000313" key="2">
    <source>
        <dbReference type="EMBL" id="QFP96997.1"/>
    </source>
</evidence>
<protein>
    <submittedName>
        <fullName evidence="2">Minor tail protein</fullName>
    </submittedName>
</protein>
<dbReference type="EMBL" id="MN428057">
    <property type="protein sequence ID" value="QFP96997.1"/>
    <property type="molecule type" value="Genomic_DNA"/>
</dbReference>
<reference evidence="2 3" key="1">
    <citation type="submission" date="2019-09" db="EMBL/GenBank/DDBJ databases">
        <authorList>
            <person name="Scherer A.E."/>
            <person name="Alayouni A."/>
            <person name="Blackmon D.M."/>
            <person name="Cruz D.E."/>
            <person name="Esteban-Lopez J.D."/>
            <person name="Fernandez D.J."/>
            <person name="Hull S."/>
            <person name="Irizarry A."/>
            <person name="Lwin N."/>
            <person name="Perkins J."/>
            <person name="Pincus L.M."/>
            <person name="Prome N.A."/>
            <person name="Saeed S."/>
            <person name="Solares N."/>
            <person name="Zou W."/>
            <person name="Ball S.L."/>
            <person name="Garlena R.A."/>
            <person name="Russell D.A."/>
            <person name="Pope W.H."/>
            <person name="Jacobs-Sera D."/>
            <person name="Hatfull G.F."/>
        </authorList>
    </citation>
    <scope>NUCLEOTIDE SEQUENCE [LARGE SCALE GENOMIC DNA]</scope>
</reference>
<evidence type="ECO:0000256" key="1">
    <source>
        <dbReference type="SAM" id="MobiDB-lite"/>
    </source>
</evidence>
<dbReference type="KEGG" id="vg:77930584"/>
<proteinExistence type="predicted"/>
<dbReference type="Proteomes" id="UP000325796">
    <property type="component" value="Segment"/>
</dbReference>
<feature type="region of interest" description="Disordered" evidence="1">
    <location>
        <begin position="324"/>
        <end position="343"/>
    </location>
</feature>
<dbReference type="RefSeq" id="YP_010654733.1">
    <property type="nucleotide sequence ID" value="NC_070815.1"/>
</dbReference>
<evidence type="ECO:0000313" key="3">
    <source>
        <dbReference type="Proteomes" id="UP000325796"/>
    </source>
</evidence>
<keyword evidence="3" id="KW-1185">Reference proteome</keyword>
<name>A0A5P8DDD8_9CAUD</name>
<feature type="compositionally biased region" description="Low complexity" evidence="1">
    <location>
        <begin position="162"/>
        <end position="175"/>
    </location>
</feature>
<feature type="region of interest" description="Disordered" evidence="1">
    <location>
        <begin position="162"/>
        <end position="196"/>
    </location>
</feature>
<accession>A0A5P8DDD8</accession>
<gene>
    <name evidence="2" type="primary">24</name>
    <name evidence="2" type="ORF">SEA_SUERTE_24</name>
</gene>